<evidence type="ECO:0000313" key="3">
    <source>
        <dbReference type="Proteomes" id="UP001320766"/>
    </source>
</evidence>
<dbReference type="EMBL" id="JAMZEC010000001">
    <property type="protein sequence ID" value="MCP2348079.1"/>
    <property type="molecule type" value="Genomic_DNA"/>
</dbReference>
<keyword evidence="1" id="KW-1133">Transmembrane helix</keyword>
<reference evidence="2 3" key="1">
    <citation type="submission" date="2022-06" db="EMBL/GenBank/DDBJ databases">
        <title>Sequencing the genomes of 1000 actinobacteria strains.</title>
        <authorList>
            <person name="Klenk H.-P."/>
        </authorList>
    </citation>
    <scope>NUCLEOTIDE SEQUENCE [LARGE SCALE GENOMIC DNA]</scope>
    <source>
        <strain evidence="2 3">DSM 44170</strain>
    </source>
</reference>
<feature type="transmembrane region" description="Helical" evidence="1">
    <location>
        <begin position="60"/>
        <end position="79"/>
    </location>
</feature>
<feature type="transmembrane region" description="Helical" evidence="1">
    <location>
        <begin position="133"/>
        <end position="151"/>
    </location>
</feature>
<evidence type="ECO:0000256" key="1">
    <source>
        <dbReference type="SAM" id="Phobius"/>
    </source>
</evidence>
<proteinExistence type="predicted"/>
<keyword evidence="1" id="KW-0472">Membrane</keyword>
<dbReference type="Proteomes" id="UP001320766">
    <property type="component" value="Unassembled WGS sequence"/>
</dbReference>
<organism evidence="2 3">
    <name type="scientific">Nonomuraea roseoviolacea subsp. carminata</name>
    <dbReference type="NCBI Taxonomy" id="160689"/>
    <lineage>
        <taxon>Bacteria</taxon>
        <taxon>Bacillati</taxon>
        <taxon>Actinomycetota</taxon>
        <taxon>Actinomycetes</taxon>
        <taxon>Streptosporangiales</taxon>
        <taxon>Streptosporangiaceae</taxon>
        <taxon>Nonomuraea</taxon>
    </lineage>
</organism>
<evidence type="ECO:0008006" key="4">
    <source>
        <dbReference type="Google" id="ProtNLM"/>
    </source>
</evidence>
<comment type="caution">
    <text evidence="2">The sequence shown here is derived from an EMBL/GenBank/DDBJ whole genome shotgun (WGS) entry which is preliminary data.</text>
</comment>
<feature type="transmembrane region" description="Helical" evidence="1">
    <location>
        <begin position="21"/>
        <end position="48"/>
    </location>
</feature>
<keyword evidence="1" id="KW-0812">Transmembrane</keyword>
<gene>
    <name evidence="2" type="ORF">HD595_004201</name>
</gene>
<keyword evidence="3" id="KW-1185">Reference proteome</keyword>
<evidence type="ECO:0000313" key="2">
    <source>
        <dbReference type="EMBL" id="MCP2348079.1"/>
    </source>
</evidence>
<accession>A0ABT1K4Y0</accession>
<sequence>MSRTSTLSQPSAPRPVPAGQAPPAVIAAMSLWLFAVAAGAFEAVLIVTELLSSGTAFGELLPQIAFRLGVFAAAVLLALRLREGRNWARLTLAVGLGIFGTLSLVVEPVRWLLDGGSIGAAVAAWGPMDFVFAGSRTLHLLAVLGAVTLMFQPRANAFFRGRSA</sequence>
<feature type="transmembrane region" description="Helical" evidence="1">
    <location>
        <begin position="91"/>
        <end position="113"/>
    </location>
</feature>
<protein>
    <recommendedName>
        <fullName evidence="4">DUF4149 domain-containing protein</fullName>
    </recommendedName>
</protein>
<dbReference type="RefSeq" id="WP_253771514.1">
    <property type="nucleotide sequence ID" value="NZ_BAAAVE010000006.1"/>
</dbReference>
<name>A0ABT1K4Y0_9ACTN</name>